<gene>
    <name evidence="1" type="ORF">F5X71_20105</name>
</gene>
<dbReference type="SUPFAM" id="SSF48403">
    <property type="entry name" value="Ankyrin repeat"/>
    <property type="match status" value="1"/>
</dbReference>
<reference evidence="1 2" key="1">
    <citation type="journal article" date="2019" name="ACS Chem. Biol.">
        <title>Identification and Mobilization of a Cryptic Antibiotic Biosynthesis Gene Locus from a Human-Pathogenic Nocardia Isolate.</title>
        <authorList>
            <person name="Herisse M."/>
            <person name="Ishida K."/>
            <person name="Porter J.L."/>
            <person name="Howden B."/>
            <person name="Hertweck C."/>
            <person name="Stinear T.P."/>
            <person name="Pidot S.J."/>
        </authorList>
    </citation>
    <scope>NUCLEOTIDE SEQUENCE [LARGE SCALE GENOMIC DNA]</scope>
    <source>
        <strain evidence="1 2">AUSMDU00024985</strain>
    </source>
</reference>
<dbReference type="Proteomes" id="UP000501705">
    <property type="component" value="Chromosome"/>
</dbReference>
<dbReference type="AlphaFoldDB" id="A0A6G9Y345"/>
<dbReference type="Gene3D" id="1.25.40.20">
    <property type="entry name" value="Ankyrin repeat-containing domain"/>
    <property type="match status" value="1"/>
</dbReference>
<evidence type="ECO:0000313" key="2">
    <source>
        <dbReference type="Proteomes" id="UP000501705"/>
    </source>
</evidence>
<dbReference type="InterPro" id="IPR036770">
    <property type="entry name" value="Ankyrin_rpt-contain_sf"/>
</dbReference>
<proteinExistence type="predicted"/>
<evidence type="ECO:0000313" key="1">
    <source>
        <dbReference type="EMBL" id="QIS07540.1"/>
    </source>
</evidence>
<sequence length="107" mass="11830">MLPPAHQAVEAYDLDRLRIHLDLGDNVDTQHHGRTLLHHAIDIEHARHSSGEPLNATITAFLLARGANGHRPTPRFPSPIAHAADLGHWLAVELIRAATHPDLHQIN</sequence>
<name>A0A6G9Y345_NOCBR</name>
<protein>
    <submittedName>
        <fullName evidence="1">Ankyrin repeat domain-containing protein</fullName>
    </submittedName>
</protein>
<accession>A0A6G9Y345</accession>
<organism evidence="1 2">
    <name type="scientific">Nocardia brasiliensis</name>
    <dbReference type="NCBI Taxonomy" id="37326"/>
    <lineage>
        <taxon>Bacteria</taxon>
        <taxon>Bacillati</taxon>
        <taxon>Actinomycetota</taxon>
        <taxon>Actinomycetes</taxon>
        <taxon>Mycobacteriales</taxon>
        <taxon>Nocardiaceae</taxon>
        <taxon>Nocardia</taxon>
    </lineage>
</organism>
<dbReference type="EMBL" id="CP046171">
    <property type="protein sequence ID" value="QIS07540.1"/>
    <property type="molecule type" value="Genomic_DNA"/>
</dbReference>